<evidence type="ECO:0000256" key="8">
    <source>
        <dbReference type="RuleBase" id="RU365088"/>
    </source>
</evidence>
<keyword evidence="5 8" id="KW-0812">Transmembrane</keyword>
<feature type="transmembrane region" description="Helical" evidence="8">
    <location>
        <begin position="82"/>
        <end position="101"/>
    </location>
</feature>
<feature type="domain" description="Major facilitator superfamily (MFS) profile" evidence="9">
    <location>
        <begin position="15"/>
        <end position="401"/>
    </location>
</feature>
<dbReference type="CDD" id="cd17320">
    <property type="entry name" value="MFS_MdfA_MDR_like"/>
    <property type="match status" value="1"/>
</dbReference>
<evidence type="ECO:0000259" key="9">
    <source>
        <dbReference type="PROSITE" id="PS50850"/>
    </source>
</evidence>
<keyword evidence="6 8" id="KW-1133">Transmembrane helix</keyword>
<name>A0A1H3CI24_9RHOB</name>
<feature type="transmembrane region" description="Helical" evidence="8">
    <location>
        <begin position="222"/>
        <end position="245"/>
    </location>
</feature>
<evidence type="ECO:0000313" key="11">
    <source>
        <dbReference type="Proteomes" id="UP000198539"/>
    </source>
</evidence>
<dbReference type="SUPFAM" id="SSF103473">
    <property type="entry name" value="MFS general substrate transporter"/>
    <property type="match status" value="1"/>
</dbReference>
<dbReference type="RefSeq" id="WP_092891380.1">
    <property type="nucleotide sequence ID" value="NZ_CP061498.1"/>
</dbReference>
<organism evidence="10 11">
    <name type="scientific">Roseicitreum antarcticum</name>
    <dbReference type="NCBI Taxonomy" id="564137"/>
    <lineage>
        <taxon>Bacteria</taxon>
        <taxon>Pseudomonadati</taxon>
        <taxon>Pseudomonadota</taxon>
        <taxon>Alphaproteobacteria</taxon>
        <taxon>Rhodobacterales</taxon>
        <taxon>Paracoccaceae</taxon>
        <taxon>Roseicitreum</taxon>
    </lineage>
</organism>
<dbReference type="PROSITE" id="PS00216">
    <property type="entry name" value="SUGAR_TRANSPORT_1"/>
    <property type="match status" value="1"/>
</dbReference>
<dbReference type="PANTHER" id="PTHR23502">
    <property type="entry name" value="MAJOR FACILITATOR SUPERFAMILY"/>
    <property type="match status" value="1"/>
</dbReference>
<feature type="transmembrane region" description="Helical" evidence="8">
    <location>
        <begin position="314"/>
        <end position="335"/>
    </location>
</feature>
<dbReference type="InterPro" id="IPR004812">
    <property type="entry name" value="Efflux_drug-R_Bcr/CmlA"/>
</dbReference>
<dbReference type="InterPro" id="IPR011701">
    <property type="entry name" value="MFS"/>
</dbReference>
<feature type="transmembrane region" description="Helical" evidence="8">
    <location>
        <begin position="140"/>
        <end position="164"/>
    </location>
</feature>
<gene>
    <name evidence="10" type="ORF">SAMN04488238_109168</name>
</gene>
<evidence type="ECO:0000256" key="2">
    <source>
        <dbReference type="ARBA" id="ARBA00006236"/>
    </source>
</evidence>
<keyword evidence="4" id="KW-1003">Cell membrane</keyword>
<evidence type="ECO:0000256" key="5">
    <source>
        <dbReference type="ARBA" id="ARBA00022692"/>
    </source>
</evidence>
<dbReference type="InterPro" id="IPR036259">
    <property type="entry name" value="MFS_trans_sf"/>
</dbReference>
<dbReference type="Pfam" id="PF07690">
    <property type="entry name" value="MFS_1"/>
    <property type="match status" value="1"/>
</dbReference>
<reference evidence="10 11" key="1">
    <citation type="submission" date="2016-10" db="EMBL/GenBank/DDBJ databases">
        <authorList>
            <person name="de Groot N.N."/>
        </authorList>
    </citation>
    <scope>NUCLEOTIDE SEQUENCE [LARGE SCALE GENOMIC DNA]</scope>
    <source>
        <strain evidence="10 11">CGMCC 1.8894</strain>
    </source>
</reference>
<proteinExistence type="inferred from homology"/>
<dbReference type="PANTHER" id="PTHR23502:SF132">
    <property type="entry name" value="POLYAMINE TRANSPORTER 2-RELATED"/>
    <property type="match status" value="1"/>
</dbReference>
<protein>
    <recommendedName>
        <fullName evidence="8">Bcr/CflA family efflux transporter</fullName>
    </recommendedName>
</protein>
<feature type="transmembrane region" description="Helical" evidence="8">
    <location>
        <begin position="376"/>
        <end position="397"/>
    </location>
</feature>
<keyword evidence="11" id="KW-1185">Reference proteome</keyword>
<evidence type="ECO:0000256" key="3">
    <source>
        <dbReference type="ARBA" id="ARBA00022448"/>
    </source>
</evidence>
<dbReference type="STRING" id="564137.SAMN04488238_109168"/>
<evidence type="ECO:0000256" key="7">
    <source>
        <dbReference type="ARBA" id="ARBA00023136"/>
    </source>
</evidence>
<evidence type="ECO:0000256" key="6">
    <source>
        <dbReference type="ARBA" id="ARBA00022989"/>
    </source>
</evidence>
<dbReference type="OrthoDB" id="9800416at2"/>
<dbReference type="NCBIfam" id="TIGR00710">
    <property type="entry name" value="efflux_Bcr_CflA"/>
    <property type="match status" value="1"/>
</dbReference>
<keyword evidence="3 8" id="KW-0813">Transport</keyword>
<feature type="transmembrane region" description="Helical" evidence="8">
    <location>
        <begin position="52"/>
        <end position="70"/>
    </location>
</feature>
<comment type="subcellular location">
    <subcellularLocation>
        <location evidence="8">Cell inner membrane</location>
        <topology evidence="8">Multi-pass membrane protein</topology>
    </subcellularLocation>
    <subcellularLocation>
        <location evidence="1">Cell membrane</location>
        <topology evidence="1">Multi-pass membrane protein</topology>
    </subcellularLocation>
</comment>
<dbReference type="GO" id="GO:0042910">
    <property type="term" value="F:xenobiotic transmembrane transporter activity"/>
    <property type="evidence" value="ECO:0007669"/>
    <property type="project" value="InterPro"/>
</dbReference>
<sequence>MPLFQPKRQVAFPEFIALFAMLFATIAFSVDAMLPALIQIGQDLSPGDVNRAQLVVTSFMLGMGSGTLIAGPLSDAYGRKTIVVWGMGLYMLAAAVAAYSQSLEMLLLARFVQGLGASGPRIVTVAMVRDLYEGRAMARVMSFVMTVFILVPALAPSLGAVIISLAGWRAVFGAFIVFGVISTLWLAIRQPETLAVADRRPLQVASLWSALQEVLSNRSVQFFIAAMSFGFGQMFAWLSSAPQIFDQVFDRAETFPLWFAGVALFAGSASLVNAKLVMRLGMRKLATTAFAWQATVSVVALVLMSLNLPAPWNFAVFFVYMCCSFFSIGLTFGNLNALALEDMGHIAGMASAVVGSLSTVLAVIIAIPIGQAFNGTAYPAVLGVLVCSSVAYCLMVLERRTPNRPKPAV</sequence>
<evidence type="ECO:0000256" key="1">
    <source>
        <dbReference type="ARBA" id="ARBA00004651"/>
    </source>
</evidence>
<dbReference type="GO" id="GO:0005886">
    <property type="term" value="C:plasma membrane"/>
    <property type="evidence" value="ECO:0007669"/>
    <property type="project" value="UniProtKB-SubCell"/>
</dbReference>
<dbReference type="GO" id="GO:1990961">
    <property type="term" value="P:xenobiotic detoxification by transmembrane export across the plasma membrane"/>
    <property type="evidence" value="ECO:0007669"/>
    <property type="project" value="InterPro"/>
</dbReference>
<accession>A0A1H3CI24</accession>
<dbReference type="EMBL" id="FNOM01000009">
    <property type="protein sequence ID" value="SDX53660.1"/>
    <property type="molecule type" value="Genomic_DNA"/>
</dbReference>
<keyword evidence="7 8" id="KW-0472">Membrane</keyword>
<dbReference type="Gene3D" id="1.20.1720.10">
    <property type="entry name" value="Multidrug resistance protein D"/>
    <property type="match status" value="1"/>
</dbReference>
<feature type="transmembrane region" description="Helical" evidence="8">
    <location>
        <begin position="170"/>
        <end position="188"/>
    </location>
</feature>
<feature type="transmembrane region" description="Helical" evidence="8">
    <location>
        <begin position="12"/>
        <end position="40"/>
    </location>
</feature>
<feature type="transmembrane region" description="Helical" evidence="8">
    <location>
        <begin position="347"/>
        <end position="370"/>
    </location>
</feature>
<evidence type="ECO:0000313" key="10">
    <source>
        <dbReference type="EMBL" id="SDX53660.1"/>
    </source>
</evidence>
<dbReference type="Proteomes" id="UP000198539">
    <property type="component" value="Unassembled WGS sequence"/>
</dbReference>
<comment type="similarity">
    <text evidence="2 8">Belongs to the major facilitator superfamily. Bcr/CmlA family.</text>
</comment>
<keyword evidence="8" id="KW-0997">Cell inner membrane</keyword>
<dbReference type="PROSITE" id="PS50850">
    <property type="entry name" value="MFS"/>
    <property type="match status" value="1"/>
</dbReference>
<evidence type="ECO:0000256" key="4">
    <source>
        <dbReference type="ARBA" id="ARBA00022475"/>
    </source>
</evidence>
<feature type="transmembrane region" description="Helical" evidence="8">
    <location>
        <begin position="257"/>
        <end position="277"/>
    </location>
</feature>
<dbReference type="AlphaFoldDB" id="A0A1H3CI24"/>
<feature type="transmembrane region" description="Helical" evidence="8">
    <location>
        <begin position="289"/>
        <end position="308"/>
    </location>
</feature>
<comment type="caution">
    <text evidence="8">Lacks conserved residue(s) required for the propagation of feature annotation.</text>
</comment>
<dbReference type="InterPro" id="IPR020846">
    <property type="entry name" value="MFS_dom"/>
</dbReference>
<dbReference type="InterPro" id="IPR005829">
    <property type="entry name" value="Sugar_transporter_CS"/>
</dbReference>